<organism evidence="3 4">
    <name type="scientific">Seminavis robusta</name>
    <dbReference type="NCBI Taxonomy" id="568900"/>
    <lineage>
        <taxon>Eukaryota</taxon>
        <taxon>Sar</taxon>
        <taxon>Stramenopiles</taxon>
        <taxon>Ochrophyta</taxon>
        <taxon>Bacillariophyta</taxon>
        <taxon>Bacillariophyceae</taxon>
        <taxon>Bacillariophycidae</taxon>
        <taxon>Naviculales</taxon>
        <taxon>Naviculaceae</taxon>
        <taxon>Seminavis</taxon>
    </lineage>
</organism>
<evidence type="ECO:0000256" key="1">
    <source>
        <dbReference type="SAM" id="MobiDB-lite"/>
    </source>
</evidence>
<keyword evidence="2" id="KW-0812">Transmembrane</keyword>
<accession>A0A9N8H4A6</accession>
<proteinExistence type="predicted"/>
<dbReference type="EMBL" id="CAICTM010000056">
    <property type="protein sequence ID" value="CAB9499287.1"/>
    <property type="molecule type" value="Genomic_DNA"/>
</dbReference>
<keyword evidence="4" id="KW-1185">Reference proteome</keyword>
<evidence type="ECO:0000313" key="3">
    <source>
        <dbReference type="EMBL" id="CAB9499287.1"/>
    </source>
</evidence>
<evidence type="ECO:0000313" key="4">
    <source>
        <dbReference type="Proteomes" id="UP001153069"/>
    </source>
</evidence>
<feature type="region of interest" description="Disordered" evidence="1">
    <location>
        <begin position="797"/>
        <end position="821"/>
    </location>
</feature>
<dbReference type="OrthoDB" id="44201at2759"/>
<feature type="transmembrane region" description="Helical" evidence="2">
    <location>
        <begin position="855"/>
        <end position="878"/>
    </location>
</feature>
<feature type="transmembrane region" description="Helical" evidence="2">
    <location>
        <begin position="179"/>
        <end position="202"/>
    </location>
</feature>
<protein>
    <submittedName>
        <fullName evidence="3">Uncharacterized protein</fullName>
    </submittedName>
</protein>
<name>A0A9N8H4A6_9STRA</name>
<keyword evidence="2" id="KW-1133">Transmembrane helix</keyword>
<feature type="region of interest" description="Disordered" evidence="1">
    <location>
        <begin position="1"/>
        <end position="118"/>
    </location>
</feature>
<feature type="transmembrane region" description="Helical" evidence="2">
    <location>
        <begin position="666"/>
        <end position="691"/>
    </location>
</feature>
<dbReference type="PANTHER" id="PTHR32089:SF112">
    <property type="entry name" value="LYSOZYME-LIKE PROTEIN-RELATED"/>
    <property type="match status" value="1"/>
</dbReference>
<comment type="caution">
    <text evidence="3">The sequence shown here is derived from an EMBL/GenBank/DDBJ whole genome shotgun (WGS) entry which is preliminary data.</text>
</comment>
<feature type="compositionally biased region" description="Acidic residues" evidence="1">
    <location>
        <begin position="1"/>
        <end position="10"/>
    </location>
</feature>
<keyword evidence="2" id="KW-0472">Membrane</keyword>
<dbReference type="Gene3D" id="6.10.340.10">
    <property type="match status" value="1"/>
</dbReference>
<dbReference type="Proteomes" id="UP001153069">
    <property type="component" value="Unassembled WGS sequence"/>
</dbReference>
<sequence>MEEPRDDEVAESPSNGDATPNGLPLGNNSRNGDGDNKQESAPQDNGSSALMMNGRGGSVSFANTTKFDNDDNKTEELNAHISRGSGDEDANAPEESHAMTSGILDSTAVTNSTSRRRGSSLELRRLPVNVLLRPEESKLFDEDLSVDDGIDFDEQTRTRSWLQRACLNSKFTLRSQMMLSFGVISTCTIFVVVIVCIAVSVISGEVVKEKGRETFDDVLAVLEGRAVRYIAEDLSPRLMMDDVVQILTEAVQDRFYGYPVYLNDSMVPFVDTLSGERKYPINGEPLPLDWQIDPNVNEDNQEEHVQGRYPWFGGGKLTTTNAVYYMQGSCDVSVTDPTDNTFMDNCTQANNDIETGGVYSPTPTNLHVHRAASDLTPLFKSLFEYHTDLKGVAALFSNGGAGATINYPGIQLPGGTEYTSIGCDWLKGPNPFDESKPILTPEEIDRCERTGSIRRKDGVKIPARLYSPLDRGWCRKFVQNKGKLTLDGPYKDAWSDSWLLTIGRAVHDRMTKKFIGTVQVDLVVGASLQDILMDTTITNNSEVSVVAFDDVGTVALSSAWDISSAKYSVSISELNVGVSENAFQEFRSLVDYDDKSIMWDPSEVKERYESYMVKEQGFQVKAYPIPPVPEEYDPDYKPSFLVVFSANEFDAYAAARNAEEQVDSKVMSLTILSIIVGLVGLAVVFMMLFAVSNFITLPLRRMNETAMRIIDNFGGGGEDAKIAPEDAIPRKQLVQTELGQIVKEFNKMVNKFSGGAMAKNAKVSITEVDNQFQLLKEFSGLYASRGDPSFKFSVENARSEVAEDSRTDDEDEDTVPPPAQRLHYGSNILSSGASTVKTSLTIWTSEGSSWFSSPLFRWILGLIVVPLLLSTVTISTIVTASVSQELPEMIDVAGGGLVNLQVSALISFANLRAGYAAKLSEQPVRDTHVLVRYASWLLFGGMDFDTFTELEVPGADECKHYEEDHLQCPYNEEHYICDCDWSMNNPDRPCTVYDFDTRPLQKKFWVSSSQDVEPNGDRSSTTHPLVANASNETEWFRSVEEVPGSPENPIDGAPSWSNSTPSYRRHVTPYGRLRAGAASPIVLPMFNYDVHREMIINNYLCFEADGMYMGYAGCSNVGHARAPFFESDEMNRAAEVRPELCPLGKHGYDPRCRGWYGDAKRAYDTIGTPAHVAPPYVFSGGGNIAQSCVGIIVDPNTKEFVGETLIDFESTRVFRALSSNRTPLATGGFHILVTTIADGGGGDGVIGPNHTVKDAARPIGEIVNAHNESCKSSVCGFAAIVKSMKAGEANSDVFTMDGPDGLPVTMHIAYSPVNVKMFRQVNASDFTRGVEEIIHTLYSVALVEPEASFLLPFEQAEEDIQQVIRVGLAVLAIVIVIAAILVIILSQRITVSMTEPMQYLLELIRQINRLDVGEEAPTYDMHGGYGSSEVLHVRLTMERLYKIIQCANAAYFAGETDLAYEVFTDALQLFTRLDNKKAMGVASNNLGNTMLTVFRTMEATGASTSLGMTKRQIIGKGMSYFHQAIQLGEQSYDIFYETEGWGPNCLHFMQHLSNRYFNRAMFLLTVKDHHEKPKEIEDLGLRDLQITNDMDVEIVDEGTQVGWGVRSAAAHFDVKLSRIRGHNSLLEMGYPDDWDVEEMLVDAFKILKSEIALEENCLFTDLSPAGRMQQIELELMRYYSVKKDIATAAKVAIRMMVEDEFVIPEAQRKAVDVLESWSAHAKNKIPAEVQRRLKMYQIWLEDACDELDTQRSSRDAFSVDKEHLSLRGSIVSKVSRASQGNDSGFFDENSTKGDRSDKMSLYSVQSFRQSMRGDLTMEAF</sequence>
<dbReference type="PANTHER" id="PTHR32089">
    <property type="entry name" value="METHYL-ACCEPTING CHEMOTAXIS PROTEIN MCPB"/>
    <property type="match status" value="1"/>
</dbReference>
<reference evidence="3" key="1">
    <citation type="submission" date="2020-06" db="EMBL/GenBank/DDBJ databases">
        <authorList>
            <consortium name="Plant Systems Biology data submission"/>
        </authorList>
    </citation>
    <scope>NUCLEOTIDE SEQUENCE</scope>
    <source>
        <strain evidence="3">D6</strain>
    </source>
</reference>
<gene>
    <name evidence="3" type="ORF">SEMRO_57_G033410.1</name>
</gene>
<feature type="compositionally biased region" description="Polar residues" evidence="1">
    <location>
        <begin position="39"/>
        <end position="50"/>
    </location>
</feature>
<dbReference type="Gene3D" id="3.30.450.20">
    <property type="entry name" value="PAS domain"/>
    <property type="match status" value="4"/>
</dbReference>
<feature type="compositionally biased region" description="Basic and acidic residues" evidence="1">
    <location>
        <begin position="67"/>
        <end position="78"/>
    </location>
</feature>
<evidence type="ECO:0000256" key="2">
    <source>
        <dbReference type="SAM" id="Phobius"/>
    </source>
</evidence>
<feature type="transmembrane region" description="Helical" evidence="2">
    <location>
        <begin position="1363"/>
        <end position="1385"/>
    </location>
</feature>
<feature type="compositionally biased region" description="Polar residues" evidence="1">
    <location>
        <begin position="103"/>
        <end position="113"/>
    </location>
</feature>